<organism evidence="1 2">
    <name type="scientific">Aliikangiella maris</name>
    <dbReference type="NCBI Taxonomy" id="3162458"/>
    <lineage>
        <taxon>Bacteria</taxon>
        <taxon>Pseudomonadati</taxon>
        <taxon>Pseudomonadota</taxon>
        <taxon>Gammaproteobacteria</taxon>
        <taxon>Oceanospirillales</taxon>
        <taxon>Pleioneaceae</taxon>
        <taxon>Aliikangiella</taxon>
    </lineage>
</organism>
<keyword evidence="2" id="KW-1185">Reference proteome</keyword>
<dbReference type="SUPFAM" id="SSF47240">
    <property type="entry name" value="Ferritin-like"/>
    <property type="match status" value="1"/>
</dbReference>
<dbReference type="InterPro" id="IPR011566">
    <property type="entry name" value="Ubq_synth_Coq7"/>
</dbReference>
<sequence>MTKFAKFTTVKIEVTDDKKVNEKSGEYALNGENVNIACVGEQKTDYARNYRHKQKEVGRIIRVDHAGEHGAIKIYQAQLFFARYFYQDLVPQLKEMLEHEKNHHQIFSAFLKSRQIRTCYALPIWAIGGYLLGIVTAMLGKNAISICTYAIESTVLRHLDWQLGFLKKVDSSAYRVVESIKMDEEEHRYFGEQTLKRTWLYYPIFYIVRLSTRFAIWLSTKL</sequence>
<dbReference type="Pfam" id="PF03232">
    <property type="entry name" value="COQ7"/>
    <property type="match status" value="1"/>
</dbReference>
<dbReference type="PANTHER" id="PTHR11237">
    <property type="entry name" value="COENZYME Q10 BIOSYNTHESIS PROTEIN 7"/>
    <property type="match status" value="1"/>
</dbReference>
<reference evidence="1 2" key="1">
    <citation type="submission" date="2024-06" db="EMBL/GenBank/DDBJ databases">
        <authorList>
            <person name="Li F."/>
        </authorList>
    </citation>
    <scope>NUCLEOTIDE SEQUENCE [LARGE SCALE GENOMIC DNA]</scope>
    <source>
        <strain evidence="1 2">GXAS 311</strain>
    </source>
</reference>
<dbReference type="PANTHER" id="PTHR11237:SF4">
    <property type="entry name" value="5-DEMETHOXYUBIQUINONE HYDROXYLASE, MITOCHONDRIAL"/>
    <property type="match status" value="1"/>
</dbReference>
<name>A0ABV2BY03_9GAMM</name>
<proteinExistence type="predicted"/>
<accession>A0ABV2BY03</accession>
<gene>
    <name evidence="1" type="ORF">ABVT43_16770</name>
</gene>
<protein>
    <submittedName>
        <fullName evidence="1">Demethoxyubiquinone hydroxylase family protein</fullName>
    </submittedName>
</protein>
<evidence type="ECO:0000313" key="2">
    <source>
        <dbReference type="Proteomes" id="UP001548189"/>
    </source>
</evidence>
<dbReference type="EMBL" id="JBEVCJ010000028">
    <property type="protein sequence ID" value="MET1256797.1"/>
    <property type="molecule type" value="Genomic_DNA"/>
</dbReference>
<evidence type="ECO:0000313" key="1">
    <source>
        <dbReference type="EMBL" id="MET1256797.1"/>
    </source>
</evidence>
<dbReference type="CDD" id="cd01042">
    <property type="entry name" value="DMQH"/>
    <property type="match status" value="1"/>
</dbReference>
<dbReference type="Proteomes" id="UP001548189">
    <property type="component" value="Unassembled WGS sequence"/>
</dbReference>
<comment type="caution">
    <text evidence="1">The sequence shown here is derived from an EMBL/GenBank/DDBJ whole genome shotgun (WGS) entry which is preliminary data.</text>
</comment>
<dbReference type="InterPro" id="IPR009078">
    <property type="entry name" value="Ferritin-like_SF"/>
</dbReference>